<dbReference type="EMBL" id="CP000148">
    <property type="protein sequence ID" value="ABB32408.1"/>
    <property type="molecule type" value="Genomic_DNA"/>
</dbReference>
<keyword evidence="1" id="KW-0472">Membrane</keyword>
<dbReference type="KEGG" id="gme:Gmet_2179"/>
<accession>Q39TL6</accession>
<reference evidence="3 4" key="2">
    <citation type="journal article" date="2009" name="BMC Microbiol.">
        <title>The genome sequence of Geobacter metallireducens: features of metabolism, physiology and regulation common and dissimilar to Geobacter sulfurreducens.</title>
        <authorList>
            <person name="Aklujkar M."/>
            <person name="Krushkal J."/>
            <person name="DiBartolo G."/>
            <person name="Lapidus A."/>
            <person name="Land M.L."/>
            <person name="Lovley D.R."/>
        </authorList>
    </citation>
    <scope>NUCLEOTIDE SEQUENCE [LARGE SCALE GENOMIC DNA]</scope>
    <source>
        <strain evidence="4">ATCC 53774 / DSM 7210 / GS-15</strain>
    </source>
</reference>
<keyword evidence="3" id="KW-0808">Transferase</keyword>
<gene>
    <name evidence="3" type="ordered locus">Gmet_2179</name>
</gene>
<feature type="domain" description="Glycosyltransferase 2-like" evidence="2">
    <location>
        <begin position="16"/>
        <end position="123"/>
    </location>
</feature>
<evidence type="ECO:0000256" key="1">
    <source>
        <dbReference type="SAM" id="Phobius"/>
    </source>
</evidence>
<protein>
    <submittedName>
        <fullName evidence="3">Glycosyltransferase, putative</fullName>
    </submittedName>
</protein>
<dbReference type="Gene3D" id="3.90.550.10">
    <property type="entry name" value="Spore Coat Polysaccharide Biosynthesis Protein SpsA, Chain A"/>
    <property type="match status" value="1"/>
</dbReference>
<sequence>MSEPRATDIFAEKIVVVTVTYGDRSVYVSRLLERIAQLNIKKIVLVDNNSSCSTKALLDTAASQYHNELIDSITMAENVGSAKAFKAGLIKANQLEGYEYILLLDDDNLPDLDLIEVLESYWTNLAYKHELTALACNRVHLGINERVVAQDNPWLLLGKPNSFLGFHVGEIIRNTCARLFKLPKASLSGRGTNYRTTNFAPYGGLFFHKSLLEVIGYPNEDYVIYADDCEFTYRIPLNGGMILALLDAKIYDMDDRSEMTANIFSIYANIYDKVRLYYTFRNAIHFHLNQHCNNKTIFICNLLIYYAICVCFVLSKFNYSRLRIFYDALLDGISGNIGEADSYTLADVNLSVRTL</sequence>
<evidence type="ECO:0000259" key="2">
    <source>
        <dbReference type="Pfam" id="PF00535"/>
    </source>
</evidence>
<evidence type="ECO:0000313" key="4">
    <source>
        <dbReference type="Proteomes" id="UP000007073"/>
    </source>
</evidence>
<proteinExistence type="predicted"/>
<dbReference type="RefSeq" id="WP_011365937.1">
    <property type="nucleotide sequence ID" value="NC_007517.1"/>
</dbReference>
<dbReference type="HOGENOM" id="CLU_023845_2_0_7"/>
<dbReference type="eggNOG" id="COG1216">
    <property type="taxonomic scope" value="Bacteria"/>
</dbReference>
<keyword evidence="4" id="KW-1185">Reference proteome</keyword>
<keyword evidence="1" id="KW-1133">Transmembrane helix</keyword>
<dbReference type="InterPro" id="IPR001173">
    <property type="entry name" value="Glyco_trans_2-like"/>
</dbReference>
<organism evidence="3 4">
    <name type="scientific">Geobacter metallireducens (strain ATCC 53774 / DSM 7210 / GS-15)</name>
    <dbReference type="NCBI Taxonomy" id="269799"/>
    <lineage>
        <taxon>Bacteria</taxon>
        <taxon>Pseudomonadati</taxon>
        <taxon>Thermodesulfobacteriota</taxon>
        <taxon>Desulfuromonadia</taxon>
        <taxon>Geobacterales</taxon>
        <taxon>Geobacteraceae</taxon>
        <taxon>Geobacter</taxon>
    </lineage>
</organism>
<dbReference type="STRING" id="269799.Gmet_2179"/>
<dbReference type="Proteomes" id="UP000007073">
    <property type="component" value="Chromosome"/>
</dbReference>
<dbReference type="SUPFAM" id="SSF53448">
    <property type="entry name" value="Nucleotide-diphospho-sugar transferases"/>
    <property type="match status" value="1"/>
</dbReference>
<dbReference type="Pfam" id="PF00535">
    <property type="entry name" value="Glycos_transf_2"/>
    <property type="match status" value="1"/>
</dbReference>
<keyword evidence="1" id="KW-0812">Transmembrane</keyword>
<dbReference type="AlphaFoldDB" id="Q39TL6"/>
<evidence type="ECO:0000313" key="3">
    <source>
        <dbReference type="EMBL" id="ABB32408.1"/>
    </source>
</evidence>
<dbReference type="InterPro" id="IPR029044">
    <property type="entry name" value="Nucleotide-diphossugar_trans"/>
</dbReference>
<feature type="transmembrane region" description="Helical" evidence="1">
    <location>
        <begin position="296"/>
        <end position="315"/>
    </location>
</feature>
<dbReference type="CAZy" id="GT2">
    <property type="family name" value="Glycosyltransferase Family 2"/>
</dbReference>
<dbReference type="GO" id="GO:0016740">
    <property type="term" value="F:transferase activity"/>
    <property type="evidence" value="ECO:0007669"/>
    <property type="project" value="UniProtKB-KW"/>
</dbReference>
<reference evidence="3 4" key="1">
    <citation type="submission" date="2005-10" db="EMBL/GenBank/DDBJ databases">
        <title>Complete sequence of Geobacter metallireducens GS-15.</title>
        <authorList>
            <consortium name="US DOE Joint Genome Institute"/>
            <person name="Copeland A."/>
            <person name="Lucas S."/>
            <person name="Lapidus A."/>
            <person name="Barry K."/>
            <person name="Detter J.C."/>
            <person name="Glavina T."/>
            <person name="Hammon N."/>
            <person name="Israni S."/>
            <person name="Pitluck S."/>
            <person name="Di Bartolo G."/>
            <person name="Chain P."/>
            <person name="Schmutz J."/>
            <person name="Larimer F."/>
            <person name="Land M."/>
            <person name="Kyrpides N."/>
            <person name="Ivanova N."/>
            <person name="Richardson P."/>
        </authorList>
    </citation>
    <scope>NUCLEOTIDE SEQUENCE [LARGE SCALE GENOMIC DNA]</scope>
    <source>
        <strain evidence="4">ATCC 53774 / DSM 7210 / GS-15</strain>
    </source>
</reference>
<name>Q39TL6_GEOMG</name>